<dbReference type="SMART" id="SM00891">
    <property type="entry name" value="ERCC4"/>
    <property type="match status" value="1"/>
</dbReference>
<dbReference type="PANTHER" id="PTHR13451">
    <property type="entry name" value="CLASS II CROSSOVER JUNCTION ENDONUCLEASE MUS81"/>
    <property type="match status" value="1"/>
</dbReference>
<dbReference type="GO" id="GO:0008821">
    <property type="term" value="F:crossover junction DNA endonuclease activity"/>
    <property type="evidence" value="ECO:0007669"/>
    <property type="project" value="UniProtKB-UniRule"/>
</dbReference>
<comment type="function">
    <text evidence="6">Interacts with EME1 to form a DNA structure-specific endonuclease with substrate preference for branched DNA structures with a 5'-end at the branch nick. Typical substrates include 3'-flap structures, D-loops, replication forks and nicked Holliday junctions. May be required in mitosis for the processing of stalled or collapsed replication fork intermediates. May be required in meiosis for the repair of meiosis-specific double strand breaks subsequent to single-end invasion (SEI).</text>
</comment>
<feature type="compositionally biased region" description="Basic and acidic residues" evidence="7">
    <location>
        <begin position="1405"/>
        <end position="1414"/>
    </location>
</feature>
<keyword evidence="6" id="KW-0540">Nuclease</keyword>
<comment type="subunit">
    <text evidence="6">Interacts with EME1.</text>
</comment>
<keyword evidence="6" id="KW-0460">Magnesium</keyword>
<dbReference type="InterPro" id="IPR001876">
    <property type="entry name" value="Znf_RanBP2"/>
</dbReference>
<comment type="caution">
    <text evidence="9">The sequence shown here is derived from an EMBL/GenBank/DDBJ whole genome shotgun (WGS) entry which is preliminary data.</text>
</comment>
<keyword evidence="6" id="KW-0255">Endonuclease</keyword>
<dbReference type="GO" id="GO:0031573">
    <property type="term" value="P:mitotic intra-S DNA damage checkpoint signaling"/>
    <property type="evidence" value="ECO:0007669"/>
    <property type="project" value="TreeGrafter"/>
</dbReference>
<evidence type="ECO:0000256" key="7">
    <source>
        <dbReference type="SAM" id="MobiDB-lite"/>
    </source>
</evidence>
<dbReference type="CDD" id="cd21036">
    <property type="entry name" value="WH_MUS81"/>
    <property type="match status" value="1"/>
</dbReference>
<dbReference type="Proteomes" id="UP001295423">
    <property type="component" value="Unassembled WGS sequence"/>
</dbReference>
<feature type="compositionally biased region" description="Basic and acidic residues" evidence="7">
    <location>
        <begin position="967"/>
        <end position="980"/>
    </location>
</feature>
<keyword evidence="1 6" id="KW-0479">Metal-binding</keyword>
<protein>
    <recommendedName>
        <fullName evidence="6">Crossover junction endonuclease MUS81</fullName>
        <ecNumber evidence="6">3.1.22.-</ecNumber>
    </recommendedName>
</protein>
<dbReference type="Pfam" id="PF02732">
    <property type="entry name" value="ERCC4"/>
    <property type="match status" value="1"/>
</dbReference>
<name>A0AAD2G639_9STRA</name>
<feature type="compositionally biased region" description="Basic and acidic residues" evidence="7">
    <location>
        <begin position="1357"/>
        <end position="1371"/>
    </location>
</feature>
<dbReference type="GO" id="GO:0000727">
    <property type="term" value="P:double-strand break repair via break-induced replication"/>
    <property type="evidence" value="ECO:0007669"/>
    <property type="project" value="UniProtKB-UniRule"/>
</dbReference>
<gene>
    <name evidence="9" type="ORF">CYCCA115_LOCUS20549</name>
</gene>
<feature type="compositionally biased region" description="Polar residues" evidence="7">
    <location>
        <begin position="1094"/>
        <end position="1113"/>
    </location>
</feature>
<dbReference type="PANTHER" id="PTHR13451:SF0">
    <property type="entry name" value="CROSSOVER JUNCTION ENDONUCLEASE MUS81"/>
    <property type="match status" value="1"/>
</dbReference>
<feature type="region of interest" description="Disordered" evidence="7">
    <location>
        <begin position="1008"/>
        <end position="1030"/>
    </location>
</feature>
<evidence type="ECO:0000256" key="5">
    <source>
        <dbReference type="PROSITE-ProRule" id="PRU00322"/>
    </source>
</evidence>
<accession>A0AAD2G639</accession>
<evidence type="ECO:0000313" key="9">
    <source>
        <dbReference type="EMBL" id="CAJ1964269.1"/>
    </source>
</evidence>
<feature type="compositionally biased region" description="Polar residues" evidence="7">
    <location>
        <begin position="248"/>
        <end position="263"/>
    </location>
</feature>
<dbReference type="GO" id="GO:0008270">
    <property type="term" value="F:zinc ion binding"/>
    <property type="evidence" value="ECO:0007669"/>
    <property type="project" value="UniProtKB-KW"/>
</dbReference>
<keyword evidence="10" id="KW-1185">Reference proteome</keyword>
<keyword evidence="3 6" id="KW-0378">Hydrolase</keyword>
<dbReference type="SUPFAM" id="SSF52980">
    <property type="entry name" value="Restriction endonuclease-like"/>
    <property type="match status" value="1"/>
</dbReference>
<sequence length="1433" mass="159430">MVQLTIQVRAKTCYSNAGKVKTLSIDSSQRVEEIVERGSRLYRDGRELPLNSSFASNNVQNGDILESCSSPLMSALLSAVLKDINDISKVPENERTKEKLEPLMGGAKIDPWSKRWSADSIKNRIISLATMKKVIQRDDRYANKTVPKITTLQELYDHMQTVWNTSGIGHNSMAHVFKPSAKNANGKPSTCWQMMEHKFILAQRIRQACATTGEDWIDAFVKMESSRHDAPASATPSRRPRQRRTTSDATPQQPRRTLATPQSNIRRGGAVAVQCVTANCHQLAEYACLEEGCPFHEELTCTMCFVGNHPAHIRDHPRIPLTDARVKAILKEKNKKGYCPEFQSGPYAILCSLLEASTEQQGGRRELSLPESRLKKLAQKRCRSNLYDRQARGRSAFACIEHLADKQLVRKELIPGREEGRFSLMPEGEAMAQRCLDFQKVTEQVLKDKTVTKIQEPCPRSLTLLVDSREDVTYSSRLQENFSDDGYPCEERELPAGDYLFTRKAVGGSDDSEAVMPLVIERKSWSDFADSVHGAGKGHSRLDCVKVGGTGQCSNGRCQLCRMKRSGCEQVMFIIEGARCLDRDGEDKCSETKRCQHCRELQERHNSIQQDLESIIYDLQATHGCLIHFTRNYNDTIDSLKMIYRLLASGYAGGVQQDDELQRAIQASLGTDSSPSSALVNTPKLTYKDFVSNAKKYKTRPPLQNGTKRKEVKRLGTEAFIRGILEDRLLATLSSGESVSEGRGQKDLNQSFEAAAAGTNAVVELQSSDSEDEDAFPESQNFVEVLGCLPGMGLSNSASKVQCIDIDSDDDGKPAGRPSSSSDDDDIVVVEDNVAVGIRDKRTLGDSSRPGVFVITGLYEYDRDFFKDINKIWQSMYRTQSTASRENFRKGVSEQLLAIQSDQLPLVHRESILYWTLRIPLSERVLIHTARTSQCVNDLTSRWENGRLLPGSGGRTLGARLSPQRKRLAETRSKQTERTPARQQQDDQVVVIDDDLVAATCRRDLFGKGQHSAPDATAQKRTMQKRNQQTNPIYTIDEDGDEITVLHTTAPRAARQKETLLQTSDTGKPPLSGRKAPPVNEIGPATGSGMKRLSASNIENGRASTLSTLGNGSRKQRATPRSQKRSNGSARKAEESRIPPLSTRKRPPEYPLGTASPRKIRPDPSLSSTDTAIREARLRRFGAADATTARPTSEWECTSCTFKNKFGDDQCKICGATAVTNSPIRQRVATLREARAQHSVQPGPYPARKRSGSTPSTWSCRKCTVENPLHLSSCEVCGYDDSSSGANRPETTSSATKMSSKAVKPDTYVSAITSPNQKRRIRCGACGLDGHNRGTATDANCPAYNNPDEVSLRNKKKEAAEKKARDAQEDAKDFEIRKEALETASKRRNQEMQRLLALQQQDEEESRRIRENELKRKKKAAERAAKRARKLGR</sequence>
<dbReference type="EC" id="3.1.22.-" evidence="6"/>
<dbReference type="CDD" id="cd20074">
    <property type="entry name" value="XPF_nuclease_Mus81"/>
    <property type="match status" value="1"/>
</dbReference>
<dbReference type="GO" id="GO:0003677">
    <property type="term" value="F:DNA binding"/>
    <property type="evidence" value="ECO:0007669"/>
    <property type="project" value="UniProtKB-UniRule"/>
</dbReference>
<dbReference type="InterPro" id="IPR047416">
    <property type="entry name" value="XPF_nuclease_Mus81"/>
</dbReference>
<dbReference type="PROSITE" id="PS01358">
    <property type="entry name" value="ZF_RANBP2_1"/>
    <property type="match status" value="2"/>
</dbReference>
<feature type="region of interest" description="Disordered" evidence="7">
    <location>
        <begin position="950"/>
        <end position="986"/>
    </location>
</feature>
<comment type="cofactor">
    <cofactor evidence="6">
        <name>Mg(2+)</name>
        <dbReference type="ChEBI" id="CHEBI:18420"/>
    </cofactor>
</comment>
<dbReference type="InterPro" id="IPR036388">
    <property type="entry name" value="WH-like_DNA-bd_sf"/>
</dbReference>
<organism evidence="9 10">
    <name type="scientific">Cylindrotheca closterium</name>
    <dbReference type="NCBI Taxonomy" id="2856"/>
    <lineage>
        <taxon>Eukaryota</taxon>
        <taxon>Sar</taxon>
        <taxon>Stramenopiles</taxon>
        <taxon>Ochrophyta</taxon>
        <taxon>Bacillariophyta</taxon>
        <taxon>Bacillariophyceae</taxon>
        <taxon>Bacillariophycidae</taxon>
        <taxon>Bacillariales</taxon>
        <taxon>Bacillariaceae</taxon>
        <taxon>Cylindrotheca</taxon>
    </lineage>
</organism>
<comment type="similarity">
    <text evidence="6">Belongs to the XPF family.</text>
</comment>
<reference evidence="9" key="1">
    <citation type="submission" date="2023-08" db="EMBL/GenBank/DDBJ databases">
        <authorList>
            <person name="Audoor S."/>
            <person name="Bilcke G."/>
        </authorList>
    </citation>
    <scope>NUCLEOTIDE SEQUENCE</scope>
</reference>
<evidence type="ECO:0000256" key="3">
    <source>
        <dbReference type="ARBA" id="ARBA00022801"/>
    </source>
</evidence>
<feature type="compositionally biased region" description="Basic residues" evidence="7">
    <location>
        <begin position="1415"/>
        <end position="1433"/>
    </location>
</feature>
<dbReference type="GO" id="GO:0048257">
    <property type="term" value="F:3'-flap endonuclease activity"/>
    <property type="evidence" value="ECO:0007669"/>
    <property type="project" value="TreeGrafter"/>
</dbReference>
<feature type="domain" description="RanBP2-type" evidence="8">
    <location>
        <begin position="1250"/>
        <end position="1283"/>
    </location>
</feature>
<keyword evidence="4" id="KW-0862">Zinc</keyword>
<evidence type="ECO:0000256" key="2">
    <source>
        <dbReference type="ARBA" id="ARBA00022771"/>
    </source>
</evidence>
<feature type="region of interest" description="Disordered" evidence="7">
    <location>
        <begin position="1384"/>
        <end position="1433"/>
    </location>
</feature>
<dbReference type="SMART" id="SM00547">
    <property type="entry name" value="ZnF_RBZ"/>
    <property type="match status" value="2"/>
</dbReference>
<feature type="region of interest" description="Disordered" evidence="7">
    <location>
        <begin position="225"/>
        <end position="263"/>
    </location>
</feature>
<dbReference type="InterPro" id="IPR047417">
    <property type="entry name" value="WHD_MUS81"/>
</dbReference>
<dbReference type="Gene3D" id="3.40.50.10130">
    <property type="match status" value="1"/>
</dbReference>
<dbReference type="InterPro" id="IPR006166">
    <property type="entry name" value="ERCC4_domain"/>
</dbReference>
<evidence type="ECO:0000259" key="8">
    <source>
        <dbReference type="PROSITE" id="PS50199"/>
    </source>
</evidence>
<keyword evidence="6" id="KW-0227">DNA damage</keyword>
<dbReference type="Gene3D" id="1.10.10.10">
    <property type="entry name" value="Winged helix-like DNA-binding domain superfamily/Winged helix DNA-binding domain"/>
    <property type="match status" value="1"/>
</dbReference>
<dbReference type="EMBL" id="CAKOGP040002180">
    <property type="protein sequence ID" value="CAJ1964269.1"/>
    <property type="molecule type" value="Genomic_DNA"/>
</dbReference>
<comment type="subcellular location">
    <subcellularLocation>
        <location evidence="6">Nucleus</location>
    </subcellularLocation>
</comment>
<feature type="compositionally biased region" description="Basic residues" evidence="7">
    <location>
        <begin position="1114"/>
        <end position="1124"/>
    </location>
</feature>
<feature type="region of interest" description="Disordered" evidence="7">
    <location>
        <begin position="1352"/>
        <end position="1371"/>
    </location>
</feature>
<dbReference type="Gene3D" id="4.10.1060.10">
    <property type="entry name" value="Zinc finger, RanBP2-type"/>
    <property type="match status" value="1"/>
</dbReference>
<evidence type="ECO:0000256" key="4">
    <source>
        <dbReference type="ARBA" id="ARBA00022833"/>
    </source>
</evidence>
<feature type="region of interest" description="Disordered" evidence="7">
    <location>
        <begin position="805"/>
        <end position="826"/>
    </location>
</feature>
<keyword evidence="6" id="KW-0234">DNA repair</keyword>
<dbReference type="GO" id="GO:0000712">
    <property type="term" value="P:resolution of meiotic recombination intermediates"/>
    <property type="evidence" value="ECO:0007669"/>
    <property type="project" value="TreeGrafter"/>
</dbReference>
<proteinExistence type="inferred from homology"/>
<dbReference type="PROSITE" id="PS50199">
    <property type="entry name" value="ZF_RANBP2_2"/>
    <property type="match status" value="2"/>
</dbReference>
<evidence type="ECO:0000313" key="10">
    <source>
        <dbReference type="Proteomes" id="UP001295423"/>
    </source>
</evidence>
<evidence type="ECO:0000256" key="1">
    <source>
        <dbReference type="ARBA" id="ARBA00022723"/>
    </source>
</evidence>
<evidence type="ECO:0000256" key="6">
    <source>
        <dbReference type="RuleBase" id="RU369042"/>
    </source>
</evidence>
<dbReference type="GO" id="GO:0005634">
    <property type="term" value="C:nucleus"/>
    <property type="evidence" value="ECO:0007669"/>
    <property type="project" value="UniProtKB-SubCell"/>
</dbReference>
<dbReference type="InterPro" id="IPR011335">
    <property type="entry name" value="Restrct_endonuc-II-like"/>
</dbReference>
<dbReference type="GO" id="GO:0048476">
    <property type="term" value="C:Holliday junction resolvase complex"/>
    <property type="evidence" value="ECO:0007669"/>
    <property type="project" value="UniProtKB-UniRule"/>
</dbReference>
<keyword evidence="6" id="KW-0233">DNA recombination</keyword>
<keyword evidence="6" id="KW-0539">Nucleus</keyword>
<feature type="region of interest" description="Disordered" evidence="7">
    <location>
        <begin position="1051"/>
        <end position="1171"/>
    </location>
</feature>
<feature type="compositionally biased region" description="Polar residues" evidence="7">
    <location>
        <begin position="1019"/>
        <end position="1030"/>
    </location>
</feature>
<dbReference type="GO" id="GO:0006308">
    <property type="term" value="P:DNA catabolic process"/>
    <property type="evidence" value="ECO:0007669"/>
    <property type="project" value="UniProtKB-UniRule"/>
</dbReference>
<feature type="domain" description="RanBP2-type" evidence="8">
    <location>
        <begin position="1191"/>
        <end position="1220"/>
    </location>
</feature>
<keyword evidence="2 5" id="KW-0863">Zinc-finger</keyword>
<dbReference type="InterPro" id="IPR033309">
    <property type="entry name" value="Mus81"/>
</dbReference>